<protein>
    <recommendedName>
        <fullName evidence="2">DNA helicase</fullName>
        <ecNumber evidence="2">3.6.4.12</ecNumber>
    </recommendedName>
</protein>
<dbReference type="PROSITE" id="PS50051">
    <property type="entry name" value="MCM_2"/>
    <property type="match status" value="1"/>
</dbReference>
<dbReference type="GO" id="GO:1902975">
    <property type="term" value="P:mitotic DNA replication initiation"/>
    <property type="evidence" value="ECO:0007669"/>
    <property type="project" value="TreeGrafter"/>
</dbReference>
<comment type="caution">
    <text evidence="10">The sequence shown here is derived from an EMBL/GenBank/DDBJ whole genome shotgun (WGS) entry which is preliminary data.</text>
</comment>
<reference evidence="10 11" key="1">
    <citation type="submission" date="2014-04" db="EMBL/GenBank/DDBJ databases">
        <title>A new species of microsporidia sheds light on the evolution of extreme parasitism.</title>
        <authorList>
            <person name="Haag K.L."/>
            <person name="James T.Y."/>
            <person name="Larsson R."/>
            <person name="Schaer T.M."/>
            <person name="Refardt D."/>
            <person name="Pombert J.-F."/>
            <person name="Ebert D."/>
        </authorList>
    </citation>
    <scope>NUCLEOTIDE SEQUENCE [LARGE SCALE GENOMIC DNA]</scope>
    <source>
        <strain evidence="10 11">UGP3</strain>
        <tissue evidence="10">Spores</tissue>
    </source>
</reference>
<dbReference type="SMART" id="SM00350">
    <property type="entry name" value="MCM"/>
    <property type="match status" value="1"/>
</dbReference>
<dbReference type="PROSITE" id="PS00847">
    <property type="entry name" value="MCM_1"/>
    <property type="match status" value="1"/>
</dbReference>
<dbReference type="InterPro" id="IPR018525">
    <property type="entry name" value="MCM_CS"/>
</dbReference>
<dbReference type="VEuPathDB" id="MicrosporidiaDB:DI09_50p140"/>
<dbReference type="GO" id="GO:0006279">
    <property type="term" value="P:premeiotic DNA replication"/>
    <property type="evidence" value="ECO:0007669"/>
    <property type="project" value="UniProtKB-ARBA"/>
</dbReference>
<dbReference type="Pfam" id="PF17207">
    <property type="entry name" value="MCM_OB"/>
    <property type="match status" value="1"/>
</dbReference>
<feature type="region of interest" description="Disordered" evidence="8">
    <location>
        <begin position="38"/>
        <end position="81"/>
    </location>
</feature>
<keyword evidence="11" id="KW-1185">Reference proteome</keyword>
<dbReference type="PRINTS" id="PR01657">
    <property type="entry name" value="MCMFAMILY"/>
</dbReference>
<feature type="compositionally biased region" description="Polar residues" evidence="8">
    <location>
        <begin position="736"/>
        <end position="747"/>
    </location>
</feature>
<dbReference type="PANTHER" id="PTHR11630:SF66">
    <property type="entry name" value="DNA REPLICATION LICENSING FACTOR MCM4"/>
    <property type="match status" value="1"/>
</dbReference>
<dbReference type="Pfam" id="PF17855">
    <property type="entry name" value="MCM_lid"/>
    <property type="match status" value="1"/>
</dbReference>
<keyword evidence="5 7" id="KW-0067">ATP-binding</keyword>
<evidence type="ECO:0000256" key="4">
    <source>
        <dbReference type="ARBA" id="ARBA00022741"/>
    </source>
</evidence>
<sequence length="747" mass="80670">MSSSPIVYPTSSSSVADDLESDAMLLVSSMDIPSSFDSSAYRGGQTPPMTGATDHYFPSSDLGSDHPQHHQRMGTGAHARHRTETFPESLHDIGSAAFNPGLFHESTYSSHENGASQPASDNHQTANGDVGINDAGQNAVNVDLNAPEKMLIVWGTNIIVKDVVAAFRDFLENFTLAHLPSVDGASAQAEPLANRFEPFYPRLLSYLHAIESRTSAIMPDMRAGFASWVALDSVPDGQTPHAVTVCVYDSLIDMTRPGDRVEITGIFRVSQIRANVHQRRIKNIFRTYVDVVHLKKTDPARVDVSSPDTISEEDFATQGRWAELDSLRVQSEVGFASEVLAIAADPNLYSRLSNSIGNFYPIKIIAPSIWKMDTVKKCLLLQLFGGVSKSLKAGAARFRGDINVLIAGDPSVSKSQLLQFVHKLAPRGIYTSGKGSSAVGLTAYVTRDVETGQFVLESGALVLSDGGICCIDEFDKMSDSTRAVLHEVMVTKRSSFALGTTNDIGCKGWHHHYPERPFDLICLVLDRPDESNDIQLARHIASLHVAVENDSNSGNSASSSLAASSCPLYVNPVLSDEAIKLLADGYISMRKVNTPSGSSSSSAGGAPKTVSATTRQLESLIRLSEAHARMRLVKSAILSYALDPVTGKIDMDLVNTGQSTSLRERAAALKKQVQALFSGPGKAGMDLSSLYKAISEQSSVYVHERLLREVVRELIVEEWLMIASSGAHAGPAPGNSLRSTTILKRLE</sequence>
<feature type="region of interest" description="Disordered" evidence="8">
    <location>
        <begin position="728"/>
        <end position="747"/>
    </location>
</feature>
<accession>A0A098VPD8</accession>
<organism evidence="10 11">
    <name type="scientific">Mitosporidium daphniae</name>
    <dbReference type="NCBI Taxonomy" id="1485682"/>
    <lineage>
        <taxon>Eukaryota</taxon>
        <taxon>Fungi</taxon>
        <taxon>Fungi incertae sedis</taxon>
        <taxon>Microsporidia</taxon>
        <taxon>Mitosporidium</taxon>
    </lineage>
</organism>
<dbReference type="GO" id="GO:0005656">
    <property type="term" value="C:nuclear pre-replicative complex"/>
    <property type="evidence" value="ECO:0007669"/>
    <property type="project" value="UniProtKB-ARBA"/>
</dbReference>
<feature type="domain" description="MCM C-terminal AAA(+) ATPase" evidence="9">
    <location>
        <begin position="365"/>
        <end position="497"/>
    </location>
</feature>
<evidence type="ECO:0000313" key="10">
    <source>
        <dbReference type="EMBL" id="KGG50907.1"/>
    </source>
</evidence>
<dbReference type="PANTHER" id="PTHR11630">
    <property type="entry name" value="DNA REPLICATION LICENSING FACTOR MCM FAMILY MEMBER"/>
    <property type="match status" value="1"/>
</dbReference>
<dbReference type="GeneID" id="25260205"/>
<evidence type="ECO:0000256" key="7">
    <source>
        <dbReference type="RuleBase" id="RU004070"/>
    </source>
</evidence>
<dbReference type="InterPro" id="IPR033762">
    <property type="entry name" value="MCM_OB"/>
</dbReference>
<evidence type="ECO:0000256" key="5">
    <source>
        <dbReference type="ARBA" id="ARBA00022840"/>
    </source>
</evidence>
<dbReference type="GO" id="GO:0017116">
    <property type="term" value="F:single-stranded DNA helicase activity"/>
    <property type="evidence" value="ECO:0007669"/>
    <property type="project" value="TreeGrafter"/>
</dbReference>
<feature type="compositionally biased region" description="Polar residues" evidence="8">
    <location>
        <begin position="106"/>
        <end position="127"/>
    </location>
</feature>
<name>A0A098VPD8_9MICR</name>
<dbReference type="EC" id="3.6.4.12" evidence="2"/>
<keyword evidence="4 7" id="KW-0547">Nucleotide-binding</keyword>
<dbReference type="Proteomes" id="UP000029725">
    <property type="component" value="Unassembled WGS sequence"/>
</dbReference>
<dbReference type="Gene3D" id="3.40.50.300">
    <property type="entry name" value="P-loop containing nucleotide triphosphate hydrolases"/>
    <property type="match status" value="2"/>
</dbReference>
<evidence type="ECO:0000256" key="3">
    <source>
        <dbReference type="ARBA" id="ARBA00022705"/>
    </source>
</evidence>
<dbReference type="AlphaFoldDB" id="A0A098VPD8"/>
<dbReference type="GO" id="GO:0005524">
    <property type="term" value="F:ATP binding"/>
    <property type="evidence" value="ECO:0007669"/>
    <property type="project" value="UniProtKB-KW"/>
</dbReference>
<dbReference type="GO" id="GO:0043596">
    <property type="term" value="C:nuclear replication fork"/>
    <property type="evidence" value="ECO:0007669"/>
    <property type="project" value="UniProtKB-ARBA"/>
</dbReference>
<gene>
    <name evidence="10" type="ORF">DI09_50p140</name>
</gene>
<comment type="similarity">
    <text evidence="1 7">Belongs to the MCM family.</text>
</comment>
<dbReference type="GO" id="GO:0006271">
    <property type="term" value="P:DNA strand elongation involved in DNA replication"/>
    <property type="evidence" value="ECO:0007669"/>
    <property type="project" value="TreeGrafter"/>
</dbReference>
<feature type="region of interest" description="Disordered" evidence="8">
    <location>
        <begin position="104"/>
        <end position="132"/>
    </location>
</feature>
<dbReference type="OrthoDB" id="10251574at2759"/>
<keyword evidence="3" id="KW-0235">DNA replication</keyword>
<dbReference type="InterPro" id="IPR001208">
    <property type="entry name" value="MCM_dom"/>
</dbReference>
<dbReference type="GO" id="GO:0000727">
    <property type="term" value="P:double-strand break repair via break-induced replication"/>
    <property type="evidence" value="ECO:0007669"/>
    <property type="project" value="TreeGrafter"/>
</dbReference>
<dbReference type="EMBL" id="JMKJ01000455">
    <property type="protein sequence ID" value="KGG50907.1"/>
    <property type="molecule type" value="Genomic_DNA"/>
</dbReference>
<evidence type="ECO:0000259" key="9">
    <source>
        <dbReference type="PROSITE" id="PS50051"/>
    </source>
</evidence>
<dbReference type="HOGENOM" id="CLU_372172_0_0_1"/>
<dbReference type="GO" id="GO:0042555">
    <property type="term" value="C:MCM complex"/>
    <property type="evidence" value="ECO:0007669"/>
    <property type="project" value="UniProtKB-ARBA"/>
</dbReference>
<evidence type="ECO:0000256" key="2">
    <source>
        <dbReference type="ARBA" id="ARBA00012551"/>
    </source>
</evidence>
<keyword evidence="6 7" id="KW-0238">DNA-binding</keyword>
<dbReference type="RefSeq" id="XP_013237334.1">
    <property type="nucleotide sequence ID" value="XM_013381880.1"/>
</dbReference>
<dbReference type="InterPro" id="IPR041562">
    <property type="entry name" value="MCM_lid"/>
</dbReference>
<dbReference type="InterPro" id="IPR012340">
    <property type="entry name" value="NA-bd_OB-fold"/>
</dbReference>
<dbReference type="GO" id="GO:0031261">
    <property type="term" value="C:DNA replication preinitiation complex"/>
    <property type="evidence" value="ECO:0007669"/>
    <property type="project" value="UniProtKB-ARBA"/>
</dbReference>
<dbReference type="SUPFAM" id="SSF52540">
    <property type="entry name" value="P-loop containing nucleoside triphosphate hydrolases"/>
    <property type="match status" value="1"/>
</dbReference>
<evidence type="ECO:0000256" key="1">
    <source>
        <dbReference type="ARBA" id="ARBA00008010"/>
    </source>
</evidence>
<dbReference type="Gene3D" id="2.40.50.140">
    <property type="entry name" value="Nucleic acid-binding proteins"/>
    <property type="match status" value="1"/>
</dbReference>
<evidence type="ECO:0000256" key="6">
    <source>
        <dbReference type="ARBA" id="ARBA00023125"/>
    </source>
</evidence>
<dbReference type="InterPro" id="IPR031327">
    <property type="entry name" value="MCM"/>
</dbReference>
<evidence type="ECO:0000256" key="8">
    <source>
        <dbReference type="SAM" id="MobiDB-lite"/>
    </source>
</evidence>
<dbReference type="GO" id="GO:0003697">
    <property type="term" value="F:single-stranded DNA binding"/>
    <property type="evidence" value="ECO:0007669"/>
    <property type="project" value="TreeGrafter"/>
</dbReference>
<dbReference type="InterPro" id="IPR027417">
    <property type="entry name" value="P-loop_NTPase"/>
</dbReference>
<evidence type="ECO:0000313" key="11">
    <source>
        <dbReference type="Proteomes" id="UP000029725"/>
    </source>
</evidence>
<dbReference type="Pfam" id="PF00493">
    <property type="entry name" value="MCM"/>
    <property type="match status" value="1"/>
</dbReference>
<proteinExistence type="inferred from homology"/>
<dbReference type="SUPFAM" id="SSF50249">
    <property type="entry name" value="Nucleic acid-binding proteins"/>
    <property type="match status" value="1"/>
</dbReference>